<dbReference type="GO" id="GO:0006508">
    <property type="term" value="P:proteolysis"/>
    <property type="evidence" value="ECO:0007669"/>
    <property type="project" value="UniProtKB-KW"/>
</dbReference>
<accession>A0A286DQM4</accession>
<evidence type="ECO:0000313" key="5">
    <source>
        <dbReference type="Proteomes" id="UP000219072"/>
    </source>
</evidence>
<dbReference type="SUPFAM" id="SSF54211">
    <property type="entry name" value="Ribosomal protein S5 domain 2-like"/>
    <property type="match status" value="1"/>
</dbReference>
<comment type="catalytic activity">
    <reaction evidence="1">
        <text>Hydrolysis of proteins in presence of ATP.</text>
        <dbReference type="EC" id="3.4.21.53"/>
    </reaction>
</comment>
<dbReference type="Pfam" id="PF05362">
    <property type="entry name" value="Lon_C"/>
    <property type="match status" value="1"/>
</dbReference>
<dbReference type="AlphaFoldDB" id="A0A286DQM4"/>
<keyword evidence="1" id="KW-0645">Protease</keyword>
<gene>
    <name evidence="4" type="ORF">SAMN06297387_102384</name>
</gene>
<dbReference type="RefSeq" id="WP_097229771.1">
    <property type="nucleotide sequence ID" value="NZ_OCNE01000002.1"/>
</dbReference>
<feature type="active site" evidence="1">
    <location>
        <position position="301"/>
    </location>
</feature>
<feature type="domain" description="Lon proteolytic" evidence="3">
    <location>
        <begin position="251"/>
        <end position="349"/>
    </location>
</feature>
<dbReference type="OrthoDB" id="2356897at2"/>
<dbReference type="Proteomes" id="UP000219072">
    <property type="component" value="Unassembled WGS sequence"/>
</dbReference>
<keyword evidence="1" id="KW-0720">Serine protease</keyword>
<dbReference type="Gene3D" id="3.30.230.10">
    <property type="match status" value="1"/>
</dbReference>
<dbReference type="InterPro" id="IPR014721">
    <property type="entry name" value="Ribsml_uS5_D2-typ_fold_subgr"/>
</dbReference>
<feature type="active site" evidence="1">
    <location>
        <position position="256"/>
    </location>
</feature>
<dbReference type="InterPro" id="IPR001478">
    <property type="entry name" value="PDZ"/>
</dbReference>
<keyword evidence="5" id="KW-1185">Reference proteome</keyword>
<dbReference type="Pfam" id="PF13180">
    <property type="entry name" value="PDZ_2"/>
    <property type="match status" value="1"/>
</dbReference>
<dbReference type="InterPro" id="IPR027065">
    <property type="entry name" value="Lon_Prtase"/>
</dbReference>
<evidence type="ECO:0000259" key="2">
    <source>
        <dbReference type="PROSITE" id="PS50106"/>
    </source>
</evidence>
<comment type="similarity">
    <text evidence="1">Belongs to the peptidase S16 family.</text>
</comment>
<sequence length="364" mass="38152">MPRRTATLLTSVLLLIGMLCAGVLIQVPYAEMSPGPTVNTLGDHDGEPVLSVDGEETYESSGHLNMTTVRVTGINYRMNLLEAVHGWLADDRAVVPHETLYPENVSADQVEERNAEEFTQSQESAKVVALRALGYEVPEQTVVAAVVEDSPAQDALHAGDAIIAVDGTEVTEPGQVAELVTEHEPGEDVVFSVVPAEQAQEAMNGGGELPEETSEVTVTTAEAPDDQRAIVGIQAGLAFSLPFEVDIKLADVGGPSAGLMFALGLMDRLTEEDLTGGEFVAGTGTIDDQGVVGPIGGISMKIIAAREAGAEYFLTPSENCATAAEHVPDGLTLVEVDTLDDALAALESIRGGDTDRLTECETAG</sequence>
<feature type="domain" description="PDZ" evidence="2">
    <location>
        <begin position="115"/>
        <end position="170"/>
    </location>
</feature>
<dbReference type="GO" id="GO:0030163">
    <property type="term" value="P:protein catabolic process"/>
    <property type="evidence" value="ECO:0007669"/>
    <property type="project" value="InterPro"/>
</dbReference>
<evidence type="ECO:0000259" key="3">
    <source>
        <dbReference type="PROSITE" id="PS51786"/>
    </source>
</evidence>
<name>A0A286DQM4_9ACTN</name>
<dbReference type="EC" id="3.4.21.53" evidence="1"/>
<dbReference type="GO" id="GO:0004252">
    <property type="term" value="F:serine-type endopeptidase activity"/>
    <property type="evidence" value="ECO:0007669"/>
    <property type="project" value="UniProtKB-UniRule"/>
</dbReference>
<dbReference type="EMBL" id="OCNE01000002">
    <property type="protein sequence ID" value="SOD60968.1"/>
    <property type="molecule type" value="Genomic_DNA"/>
</dbReference>
<dbReference type="InterPro" id="IPR036034">
    <property type="entry name" value="PDZ_sf"/>
</dbReference>
<proteinExistence type="inferred from homology"/>
<dbReference type="PROSITE" id="PS50106">
    <property type="entry name" value="PDZ"/>
    <property type="match status" value="1"/>
</dbReference>
<dbReference type="GO" id="GO:0005524">
    <property type="term" value="F:ATP binding"/>
    <property type="evidence" value="ECO:0007669"/>
    <property type="project" value="InterPro"/>
</dbReference>
<evidence type="ECO:0000256" key="1">
    <source>
        <dbReference type="PROSITE-ProRule" id="PRU01122"/>
    </source>
</evidence>
<dbReference type="InterPro" id="IPR020568">
    <property type="entry name" value="Ribosomal_Su5_D2-typ_SF"/>
</dbReference>
<reference evidence="4 5" key="1">
    <citation type="submission" date="2017-09" db="EMBL/GenBank/DDBJ databases">
        <authorList>
            <person name="Ehlers B."/>
            <person name="Leendertz F.H."/>
        </authorList>
    </citation>
    <scope>NUCLEOTIDE SEQUENCE [LARGE SCALE GENOMIC DNA]</scope>
    <source>
        <strain evidence="4 5">CGMCC 4.7095</strain>
    </source>
</reference>
<dbReference type="InterPro" id="IPR008269">
    <property type="entry name" value="Lon_proteolytic"/>
</dbReference>
<organism evidence="4 5">
    <name type="scientific">Streptomyces zhaozhouensis</name>
    <dbReference type="NCBI Taxonomy" id="1300267"/>
    <lineage>
        <taxon>Bacteria</taxon>
        <taxon>Bacillati</taxon>
        <taxon>Actinomycetota</taxon>
        <taxon>Actinomycetes</taxon>
        <taxon>Kitasatosporales</taxon>
        <taxon>Streptomycetaceae</taxon>
        <taxon>Streptomyces</taxon>
    </lineage>
</organism>
<evidence type="ECO:0000313" key="4">
    <source>
        <dbReference type="EMBL" id="SOD60968.1"/>
    </source>
</evidence>
<protein>
    <recommendedName>
        <fullName evidence="1">endopeptidase La</fullName>
        <ecNumber evidence="1">3.4.21.53</ecNumber>
    </recommendedName>
</protein>
<dbReference type="GO" id="GO:0004176">
    <property type="term" value="F:ATP-dependent peptidase activity"/>
    <property type="evidence" value="ECO:0007669"/>
    <property type="project" value="UniProtKB-UniRule"/>
</dbReference>
<dbReference type="PROSITE" id="PS51786">
    <property type="entry name" value="LON_PROTEOLYTIC"/>
    <property type="match status" value="1"/>
</dbReference>
<dbReference type="PANTHER" id="PTHR10046">
    <property type="entry name" value="ATP DEPENDENT LON PROTEASE FAMILY MEMBER"/>
    <property type="match status" value="1"/>
</dbReference>
<dbReference type="SUPFAM" id="SSF50156">
    <property type="entry name" value="PDZ domain-like"/>
    <property type="match status" value="1"/>
</dbReference>
<keyword evidence="1" id="KW-0378">Hydrolase</keyword>